<feature type="transmembrane region" description="Helical" evidence="3">
    <location>
        <begin position="46"/>
        <end position="65"/>
    </location>
</feature>
<keyword evidence="3" id="KW-1133">Transmembrane helix</keyword>
<feature type="transmembrane region" description="Helical" evidence="3">
    <location>
        <begin position="295"/>
        <end position="317"/>
    </location>
</feature>
<dbReference type="InterPro" id="IPR023365">
    <property type="entry name" value="Sortase_dom-sf"/>
</dbReference>
<comment type="caution">
    <text evidence="4">The sequence shown here is derived from an EMBL/GenBank/DDBJ whole genome shotgun (WGS) entry which is preliminary data.</text>
</comment>
<proteinExistence type="predicted"/>
<protein>
    <submittedName>
        <fullName evidence="4">Sortase (Surface protein transpeptidase)</fullName>
    </submittedName>
</protein>
<evidence type="ECO:0000256" key="3">
    <source>
        <dbReference type="SAM" id="Phobius"/>
    </source>
</evidence>
<evidence type="ECO:0000256" key="1">
    <source>
        <dbReference type="ARBA" id="ARBA00022801"/>
    </source>
</evidence>
<keyword evidence="3" id="KW-0472">Membrane</keyword>
<keyword evidence="1" id="KW-0378">Hydrolase</keyword>
<dbReference type="InterPro" id="IPR005754">
    <property type="entry name" value="Sortase"/>
</dbReference>
<keyword evidence="5" id="KW-1185">Reference proteome</keyword>
<dbReference type="Proteomes" id="UP001206483">
    <property type="component" value="Unassembled WGS sequence"/>
</dbReference>
<evidence type="ECO:0000256" key="2">
    <source>
        <dbReference type="SAM" id="MobiDB-lite"/>
    </source>
</evidence>
<feature type="compositionally biased region" description="Pro residues" evidence="2">
    <location>
        <begin position="20"/>
        <end position="29"/>
    </location>
</feature>
<dbReference type="SUPFAM" id="SSF63817">
    <property type="entry name" value="Sortase"/>
    <property type="match status" value="1"/>
</dbReference>
<evidence type="ECO:0000313" key="5">
    <source>
        <dbReference type="Proteomes" id="UP001206483"/>
    </source>
</evidence>
<gene>
    <name evidence="4" type="ORF">FHR36_003586</name>
</gene>
<keyword evidence="3" id="KW-0812">Transmembrane</keyword>
<dbReference type="RefSeq" id="WP_253798396.1">
    <property type="nucleotide sequence ID" value="NZ_BAAAUB010000014.1"/>
</dbReference>
<sequence length="321" mass="33363">MTVTDLPPVGPAAPSTRSPWAPPPEPPRLPVVARPRRRVLPDGPQLLGAALAILAALLIGLVLELGPLGSLKHLRDHETGYAELRESLAKGTTPIGQLDRDGKPVEPGTPVALLEVEQLGLREVVREGTGGGVLQSGPGHRRDTPMPGQAGTSVLLGRQAGYGGPFGELGDLRPGETFRVTTGQGPSVFRVLDTRRVGDPVPPAARSGAGRLVLVTGSGPDYAPTGTLVVDADLVTDVRPANPRPFGPDALPTSETAMGTDEGAWIPLVLWGEGLVLAAVGLALAWARWGRRPTWIVGVPVVTALALAVADQVARLLPNLI</sequence>
<accession>A0ABT1IZV5</accession>
<reference evidence="4 5" key="1">
    <citation type="submission" date="2022-06" db="EMBL/GenBank/DDBJ databases">
        <title>Sequencing the genomes of 1000 actinobacteria strains.</title>
        <authorList>
            <person name="Klenk H.-P."/>
        </authorList>
    </citation>
    <scope>NUCLEOTIDE SEQUENCE [LARGE SCALE GENOMIC DNA]</scope>
    <source>
        <strain evidence="4 5">DSM 41656</strain>
    </source>
</reference>
<dbReference type="Gene3D" id="2.40.260.10">
    <property type="entry name" value="Sortase"/>
    <property type="match status" value="1"/>
</dbReference>
<dbReference type="Pfam" id="PF04203">
    <property type="entry name" value="Sortase"/>
    <property type="match status" value="1"/>
</dbReference>
<dbReference type="EMBL" id="JAMZDX010000003">
    <property type="protein sequence ID" value="MCP2310453.1"/>
    <property type="molecule type" value="Genomic_DNA"/>
</dbReference>
<feature type="transmembrane region" description="Helical" evidence="3">
    <location>
        <begin position="268"/>
        <end position="289"/>
    </location>
</feature>
<evidence type="ECO:0000313" key="4">
    <source>
        <dbReference type="EMBL" id="MCP2310453.1"/>
    </source>
</evidence>
<name>A0ABT1IZV5_9ACTN</name>
<organism evidence="4 5">
    <name type="scientific">Kitasatospora paracochleata</name>
    <dbReference type="NCBI Taxonomy" id="58354"/>
    <lineage>
        <taxon>Bacteria</taxon>
        <taxon>Bacillati</taxon>
        <taxon>Actinomycetota</taxon>
        <taxon>Actinomycetes</taxon>
        <taxon>Kitasatosporales</taxon>
        <taxon>Streptomycetaceae</taxon>
        <taxon>Kitasatospora</taxon>
    </lineage>
</organism>
<feature type="region of interest" description="Disordered" evidence="2">
    <location>
        <begin position="1"/>
        <end position="29"/>
    </location>
</feature>